<evidence type="ECO:0000256" key="2">
    <source>
        <dbReference type="SAM" id="Phobius"/>
    </source>
</evidence>
<feature type="compositionally biased region" description="Basic and acidic residues" evidence="1">
    <location>
        <begin position="7"/>
        <end position="28"/>
    </location>
</feature>
<organism evidence="3 4">
    <name type="scientific">Acetatifactor muris</name>
    <dbReference type="NCBI Taxonomy" id="879566"/>
    <lineage>
        <taxon>Bacteria</taxon>
        <taxon>Bacillati</taxon>
        <taxon>Bacillota</taxon>
        <taxon>Clostridia</taxon>
        <taxon>Lachnospirales</taxon>
        <taxon>Lachnospiraceae</taxon>
        <taxon>Acetatifactor</taxon>
    </lineage>
</organism>
<feature type="transmembrane region" description="Helical" evidence="2">
    <location>
        <begin position="80"/>
        <end position="97"/>
    </location>
</feature>
<dbReference type="OrthoDB" id="9811250at2"/>
<evidence type="ECO:0000313" key="4">
    <source>
        <dbReference type="Proteomes" id="UP000236311"/>
    </source>
</evidence>
<keyword evidence="2" id="KW-0812">Transmembrane</keyword>
<dbReference type="AlphaFoldDB" id="A0A2K4ZHS8"/>
<keyword evidence="2" id="KW-0472">Membrane</keyword>
<evidence type="ECO:0000313" key="3">
    <source>
        <dbReference type="EMBL" id="SOY30037.1"/>
    </source>
</evidence>
<accession>A0A2K4ZHS8</accession>
<keyword evidence="2" id="KW-1133">Transmembrane helix</keyword>
<evidence type="ECO:0000256" key="1">
    <source>
        <dbReference type="SAM" id="MobiDB-lite"/>
    </source>
</evidence>
<protein>
    <recommendedName>
        <fullName evidence="5">Hemolysin XhlA</fullName>
    </recommendedName>
</protein>
<reference evidence="3 4" key="1">
    <citation type="submission" date="2018-01" db="EMBL/GenBank/DDBJ databases">
        <authorList>
            <person name="Gaut B.S."/>
            <person name="Morton B.R."/>
            <person name="Clegg M.T."/>
            <person name="Duvall M.R."/>
        </authorList>
    </citation>
    <scope>NUCLEOTIDE SEQUENCE [LARGE SCALE GENOMIC DNA]</scope>
    <source>
        <strain evidence="3">GP69</strain>
    </source>
</reference>
<name>A0A2K4ZHS8_9FIRM</name>
<feature type="region of interest" description="Disordered" evidence="1">
    <location>
        <begin position="1"/>
        <end position="28"/>
    </location>
</feature>
<keyword evidence="4" id="KW-1185">Reference proteome</keyword>
<evidence type="ECO:0008006" key="5">
    <source>
        <dbReference type="Google" id="ProtNLM"/>
    </source>
</evidence>
<dbReference type="EMBL" id="OFSM01000013">
    <property type="protein sequence ID" value="SOY30037.1"/>
    <property type="molecule type" value="Genomic_DNA"/>
</dbReference>
<dbReference type="Proteomes" id="UP000236311">
    <property type="component" value="Unassembled WGS sequence"/>
</dbReference>
<gene>
    <name evidence="3" type="ORF">AMURIS_02760</name>
</gene>
<dbReference type="RefSeq" id="WP_103240165.1">
    <property type="nucleotide sequence ID" value="NZ_JANJZD010000012.1"/>
</dbReference>
<proteinExistence type="predicted"/>
<sequence>MDTPITRAEHQEFAKRQDEENKRQNKRIDELEETVRQIGTLTASVEKLAVSIESMAKEQEQQGKQLRELEAKDGEMWRKIVGYIATAIVGIVIGFVFKQIGM</sequence>